<evidence type="ECO:0000313" key="3">
    <source>
        <dbReference type="Proteomes" id="UP000237631"/>
    </source>
</evidence>
<evidence type="ECO:0000256" key="1">
    <source>
        <dbReference type="SAM" id="MobiDB-lite"/>
    </source>
</evidence>
<sequence length="142" mass="14932">MDAMLTSFHSSTPAQLNNFIVYSGPPTAKSSKRNPAKGNPKMREDDDPLARTSPTEDFVGQPDSFGHQACGTAIVAPGAAEAYMDVAADEYHLAEDSTTAGIDGGDLSAGRLGFPCDFSEWSGLDNDIRFKGQTGIESGSPT</sequence>
<feature type="region of interest" description="Disordered" evidence="1">
    <location>
        <begin position="19"/>
        <end position="64"/>
    </location>
</feature>
<organism evidence="2 3">
    <name type="scientific">Cercospora berteroae</name>
    <dbReference type="NCBI Taxonomy" id="357750"/>
    <lineage>
        <taxon>Eukaryota</taxon>
        <taxon>Fungi</taxon>
        <taxon>Dikarya</taxon>
        <taxon>Ascomycota</taxon>
        <taxon>Pezizomycotina</taxon>
        <taxon>Dothideomycetes</taxon>
        <taxon>Dothideomycetidae</taxon>
        <taxon>Mycosphaerellales</taxon>
        <taxon>Mycosphaerellaceae</taxon>
        <taxon>Cercospora</taxon>
    </lineage>
</organism>
<comment type="caution">
    <text evidence="2">The sequence shown here is derived from an EMBL/GenBank/DDBJ whole genome shotgun (WGS) entry which is preliminary data.</text>
</comment>
<evidence type="ECO:0000313" key="2">
    <source>
        <dbReference type="EMBL" id="PPJ53295.1"/>
    </source>
</evidence>
<reference evidence="3" key="1">
    <citation type="journal article" date="2017" name="bioRxiv">
        <title>Conservation of a gene cluster reveals novel cercosporin biosynthetic mechanisms and extends production to the genus Colletotrichum.</title>
        <authorList>
            <person name="de Jonge R."/>
            <person name="Ebert M.K."/>
            <person name="Huitt-Roehl C.R."/>
            <person name="Pal P."/>
            <person name="Suttle J.C."/>
            <person name="Spanner R.E."/>
            <person name="Neubauer J.D."/>
            <person name="Jurick W.M.II."/>
            <person name="Stott K.A."/>
            <person name="Secor G.A."/>
            <person name="Thomma B.P.H.J."/>
            <person name="Van de Peer Y."/>
            <person name="Townsend C.A."/>
            <person name="Bolton M.D."/>
        </authorList>
    </citation>
    <scope>NUCLEOTIDE SEQUENCE [LARGE SCALE GENOMIC DNA]</scope>
    <source>
        <strain evidence="3">CBS538.71</strain>
    </source>
</reference>
<keyword evidence="3" id="KW-1185">Reference proteome</keyword>
<protein>
    <submittedName>
        <fullName evidence="2">Uncharacterized protein</fullName>
    </submittedName>
</protein>
<gene>
    <name evidence="2" type="ORF">CBER1_11905</name>
</gene>
<dbReference type="AlphaFoldDB" id="A0A2S6C0N4"/>
<proteinExistence type="predicted"/>
<dbReference type="Proteomes" id="UP000237631">
    <property type="component" value="Unassembled WGS sequence"/>
</dbReference>
<dbReference type="OrthoDB" id="10328762at2759"/>
<accession>A0A2S6C0N4</accession>
<name>A0A2S6C0N4_9PEZI</name>
<dbReference type="EMBL" id="PNEN01001336">
    <property type="protein sequence ID" value="PPJ53295.1"/>
    <property type="molecule type" value="Genomic_DNA"/>
</dbReference>